<keyword evidence="1" id="KW-0472">Membrane</keyword>
<gene>
    <name evidence="2" type="ORF">N568_0101140</name>
</gene>
<protein>
    <submittedName>
        <fullName evidence="2">Uncharacterized protein</fullName>
    </submittedName>
</protein>
<evidence type="ECO:0000256" key="1">
    <source>
        <dbReference type="SAM" id="Phobius"/>
    </source>
</evidence>
<organism evidence="2 3">
    <name type="scientific">Lactococcus garvieae TRF1</name>
    <dbReference type="NCBI Taxonomy" id="1380772"/>
    <lineage>
        <taxon>Bacteria</taxon>
        <taxon>Bacillati</taxon>
        <taxon>Bacillota</taxon>
        <taxon>Bacilli</taxon>
        <taxon>Lactobacillales</taxon>
        <taxon>Streptococcaceae</taxon>
        <taxon>Lactococcus</taxon>
    </lineage>
</organism>
<dbReference type="Proteomes" id="UP000018692">
    <property type="component" value="Unassembled WGS sequence"/>
</dbReference>
<feature type="transmembrane region" description="Helical" evidence="1">
    <location>
        <begin position="21"/>
        <end position="39"/>
    </location>
</feature>
<evidence type="ECO:0000313" key="3">
    <source>
        <dbReference type="Proteomes" id="UP000018692"/>
    </source>
</evidence>
<keyword evidence="1" id="KW-0812">Transmembrane</keyword>
<comment type="caution">
    <text evidence="2">The sequence shown here is derived from an EMBL/GenBank/DDBJ whole genome shotgun (WGS) entry which is preliminary data.</text>
</comment>
<feature type="transmembrane region" description="Helical" evidence="1">
    <location>
        <begin position="51"/>
        <end position="78"/>
    </location>
</feature>
<name>V8AT08_9LACT</name>
<evidence type="ECO:0000313" key="2">
    <source>
        <dbReference type="EMBL" id="ETD05707.1"/>
    </source>
</evidence>
<keyword evidence="1" id="KW-1133">Transmembrane helix</keyword>
<sequence length="88" mass="10077">MKEEKNFNLENFKAINKVITLVLKTILLASSTVEIYIFVDMVQRVGTLKDSGILYCTIVFIVMTVYTFITIFIGVNLLELTLEKESNH</sequence>
<accession>V8AT08</accession>
<reference evidence="2 3" key="1">
    <citation type="submission" date="2013-07" db="EMBL/GenBank/DDBJ databases">
        <title>Isolation of Lactococcus garvieae strain TRF1 from the fecal material of a timber rattlesnake.</title>
        <authorList>
            <person name="McLaughlin R.W."/>
            <person name="Cochran P.A."/>
            <person name="Dowd S.E."/>
        </authorList>
    </citation>
    <scope>NUCLEOTIDE SEQUENCE [LARGE SCALE GENOMIC DNA]</scope>
    <source>
        <strain evidence="2 3">TRF1</strain>
    </source>
</reference>
<proteinExistence type="predicted"/>
<dbReference type="EMBL" id="AVFE01000002">
    <property type="protein sequence ID" value="ETD05707.1"/>
    <property type="molecule type" value="Genomic_DNA"/>
</dbReference>
<dbReference type="AlphaFoldDB" id="V8AT08"/>